<dbReference type="SUPFAM" id="SSF55729">
    <property type="entry name" value="Acyl-CoA N-acyltransferases (Nat)"/>
    <property type="match status" value="1"/>
</dbReference>
<reference evidence="4 5" key="1">
    <citation type="submission" date="2016-10" db="EMBL/GenBank/DDBJ databases">
        <authorList>
            <person name="de Groot N.N."/>
        </authorList>
    </citation>
    <scope>NUCLEOTIDE SEQUENCE [LARGE SCALE GENOMIC DNA]</scope>
    <source>
        <strain evidence="4 5">DSM 1736</strain>
    </source>
</reference>
<feature type="domain" description="N-acetyltransferase" evidence="3">
    <location>
        <begin position="8"/>
        <end position="171"/>
    </location>
</feature>
<dbReference type="OrthoDB" id="156739at2"/>
<dbReference type="PANTHER" id="PTHR43800">
    <property type="entry name" value="PEPTIDYL-LYSINE N-ACETYLTRANSFERASE YJAB"/>
    <property type="match status" value="1"/>
</dbReference>
<organism evidence="4 5">
    <name type="scientific">Dendrosporobacter quercicolus</name>
    <dbReference type="NCBI Taxonomy" id="146817"/>
    <lineage>
        <taxon>Bacteria</taxon>
        <taxon>Bacillati</taxon>
        <taxon>Bacillota</taxon>
        <taxon>Negativicutes</taxon>
        <taxon>Selenomonadales</taxon>
        <taxon>Sporomusaceae</taxon>
        <taxon>Dendrosporobacter</taxon>
    </lineage>
</organism>
<dbReference type="GO" id="GO:0016747">
    <property type="term" value="F:acyltransferase activity, transferring groups other than amino-acyl groups"/>
    <property type="evidence" value="ECO:0007669"/>
    <property type="project" value="InterPro"/>
</dbReference>
<dbReference type="STRING" id="146817.SAMN04488502_105250"/>
<dbReference type="PROSITE" id="PS51186">
    <property type="entry name" value="GNAT"/>
    <property type="match status" value="1"/>
</dbReference>
<dbReference type="InterPro" id="IPR000182">
    <property type="entry name" value="GNAT_dom"/>
</dbReference>
<accession>A0A1G9UAX6</accession>
<evidence type="ECO:0000313" key="4">
    <source>
        <dbReference type="EMBL" id="SDM57002.1"/>
    </source>
</evidence>
<evidence type="ECO:0000256" key="2">
    <source>
        <dbReference type="ARBA" id="ARBA00023315"/>
    </source>
</evidence>
<evidence type="ECO:0000256" key="1">
    <source>
        <dbReference type="ARBA" id="ARBA00022679"/>
    </source>
</evidence>
<evidence type="ECO:0000313" key="5">
    <source>
        <dbReference type="Proteomes" id="UP000214880"/>
    </source>
</evidence>
<dbReference type="CDD" id="cd04301">
    <property type="entry name" value="NAT_SF"/>
    <property type="match status" value="1"/>
</dbReference>
<dbReference type="InterPro" id="IPR016181">
    <property type="entry name" value="Acyl_CoA_acyltransferase"/>
</dbReference>
<evidence type="ECO:0000259" key="3">
    <source>
        <dbReference type="PROSITE" id="PS51186"/>
    </source>
</evidence>
<dbReference type="Pfam" id="PF00583">
    <property type="entry name" value="Acetyltransf_1"/>
    <property type="match status" value="1"/>
</dbReference>
<dbReference type="RefSeq" id="WP_092073323.1">
    <property type="nucleotide sequence ID" value="NZ_FNHB01000005.1"/>
</dbReference>
<dbReference type="PANTHER" id="PTHR43800:SF1">
    <property type="entry name" value="PEPTIDYL-LYSINE N-ACETYLTRANSFERASE YJAB"/>
    <property type="match status" value="1"/>
</dbReference>
<proteinExistence type="predicted"/>
<dbReference type="AlphaFoldDB" id="A0A1G9UAX6"/>
<sequence>MLFDGTEVTIEKVRYRDLQDLEKVFTTEFGDEISTGIIKQRVHRIRQFYYLLLPLSKMSNWINRFFNIYVIRAGETVIGFMQVSSLTAKQLHLDYIAIRKKYRGQGLGTKVLQTLFQEVVDKNNNDVILEVKHDNPARSLYERLGFTVQAQVLHYERTFGGPDEPGELPAATGPALQELQLADRPLLYKLYCASIPRKIQQVIRRNPSEFQPSLFLRNFSWFKNYLMQARNQQFVLYQQQQLVALVELRSYPRSAAHILSMTLNRSYEHLREDLLRQALSILENKYQAGKVNTTIYDDSPAKRQTLEQLGFTKQEQFYLMLRPAGGRVKRVKKVGQVRAFKPQGRGTKSHFNKTPF</sequence>
<gene>
    <name evidence="4" type="ORF">SAMN04488502_105250</name>
</gene>
<dbReference type="Proteomes" id="UP000214880">
    <property type="component" value="Unassembled WGS sequence"/>
</dbReference>
<keyword evidence="2" id="KW-0012">Acyltransferase</keyword>
<keyword evidence="1 4" id="KW-0808">Transferase</keyword>
<protein>
    <submittedName>
        <fullName evidence="4">Acetyltransferase (GNAT) family protein</fullName>
    </submittedName>
</protein>
<name>A0A1G9UAX6_9FIRM</name>
<dbReference type="Gene3D" id="3.40.630.30">
    <property type="match status" value="2"/>
</dbReference>
<keyword evidence="5" id="KW-1185">Reference proteome</keyword>
<dbReference type="EMBL" id="FNHB01000005">
    <property type="protein sequence ID" value="SDM57002.1"/>
    <property type="molecule type" value="Genomic_DNA"/>
</dbReference>